<dbReference type="Gene3D" id="3.80.10.10">
    <property type="entry name" value="Ribonuclease Inhibitor"/>
    <property type="match status" value="1"/>
</dbReference>
<evidence type="ECO:0000313" key="2">
    <source>
        <dbReference type="Proteomes" id="UP000008672"/>
    </source>
</evidence>
<sequence>MTAVQRLSFAYQCLQEVPYDRILSYDCSLEELDLSHNFLKENLTQLGELKKLTTLILDCNGFSSHTKFPYMPSLTTLWINKNLVTNLTIFIEEVAKKFPNLRILSMMDNEAAPSYFNGGSYKQYLDYRHYVISQMSTLEVLDDKQVLDEECKEAGRVYKLQRSTVKKRKM</sequence>
<evidence type="ECO:0000313" key="1">
    <source>
        <dbReference type="Ensembl" id="ENSLACP00000022008.1"/>
    </source>
</evidence>
<dbReference type="eggNOG" id="KOG1644">
    <property type="taxonomic scope" value="Eukaryota"/>
</dbReference>
<name>M3XH02_LATCH</name>
<accession>M3XH02</accession>
<gene>
    <name evidence="1" type="primary">LOC102347411</name>
</gene>
<dbReference type="OrthoDB" id="10251250at2759"/>
<protein>
    <recommendedName>
        <fullName evidence="3">U2A'/phosphoprotein 32 family A C-terminal domain-containing protein</fullName>
    </recommendedName>
</protein>
<dbReference type="InterPro" id="IPR001611">
    <property type="entry name" value="Leu-rich_rpt"/>
</dbReference>
<dbReference type="FunCoup" id="M3XH02">
    <property type="interactions" value="72"/>
</dbReference>
<dbReference type="InterPro" id="IPR032675">
    <property type="entry name" value="LRR_dom_sf"/>
</dbReference>
<reference evidence="2" key="1">
    <citation type="submission" date="2011-08" db="EMBL/GenBank/DDBJ databases">
        <title>The draft genome of Latimeria chalumnae.</title>
        <authorList>
            <person name="Di Palma F."/>
            <person name="Alfoldi J."/>
            <person name="Johnson J."/>
            <person name="Berlin A."/>
            <person name="Gnerre S."/>
            <person name="Jaffe D."/>
            <person name="MacCallum I."/>
            <person name="Young S."/>
            <person name="Walker B.J."/>
            <person name="Lander E."/>
            <person name="Lindblad-Toh K."/>
        </authorList>
    </citation>
    <scope>NUCLEOTIDE SEQUENCE [LARGE SCALE GENOMIC DNA]</scope>
    <source>
        <strain evidence="2">Wild caught</strain>
    </source>
</reference>
<dbReference type="Ensembl" id="ENSLACT00000024963.1">
    <property type="protein sequence ID" value="ENSLACP00000022008.1"/>
    <property type="gene ID" value="ENSLACG00000022116.1"/>
</dbReference>
<dbReference type="EMBL" id="AFYH01236984">
    <property type="status" value="NOT_ANNOTATED_CDS"/>
    <property type="molecule type" value="Genomic_DNA"/>
</dbReference>
<dbReference type="EMBL" id="AFYH01236986">
    <property type="status" value="NOT_ANNOTATED_CDS"/>
    <property type="molecule type" value="Genomic_DNA"/>
</dbReference>
<dbReference type="Bgee" id="ENSLACG00000022116">
    <property type="expression patterns" value="Expressed in muscle tissue and 4 other cell types or tissues"/>
</dbReference>
<dbReference type="AlphaFoldDB" id="M3XH02"/>
<dbReference type="KEGG" id="lcm:102347411"/>
<dbReference type="RefSeq" id="XP_014353771.1">
    <property type="nucleotide sequence ID" value="XM_014498285.1"/>
</dbReference>
<dbReference type="GeneID" id="102347411"/>
<dbReference type="InParanoid" id="M3XH02"/>
<dbReference type="PROSITE" id="PS51450">
    <property type="entry name" value="LRR"/>
    <property type="match status" value="1"/>
</dbReference>
<keyword evidence="2" id="KW-1185">Reference proteome</keyword>
<dbReference type="Proteomes" id="UP000008672">
    <property type="component" value="Unassembled WGS sequence"/>
</dbReference>
<proteinExistence type="predicted"/>
<organism evidence="1 2">
    <name type="scientific">Latimeria chalumnae</name>
    <name type="common">Coelacanth</name>
    <dbReference type="NCBI Taxonomy" id="7897"/>
    <lineage>
        <taxon>Eukaryota</taxon>
        <taxon>Metazoa</taxon>
        <taxon>Chordata</taxon>
        <taxon>Craniata</taxon>
        <taxon>Vertebrata</taxon>
        <taxon>Euteleostomi</taxon>
        <taxon>Coelacanthiformes</taxon>
        <taxon>Coelacanthidae</taxon>
        <taxon>Latimeria</taxon>
    </lineage>
</organism>
<evidence type="ECO:0008006" key="3">
    <source>
        <dbReference type="Google" id="ProtNLM"/>
    </source>
</evidence>
<dbReference type="OMA" id="FYDYLQY"/>
<dbReference type="InterPro" id="IPR043313">
    <property type="entry name" value="LRMDA"/>
</dbReference>
<dbReference type="STRING" id="7897.ENSLACP00000022008"/>
<dbReference type="EMBL" id="AFYH01236985">
    <property type="status" value="NOT_ANNOTATED_CDS"/>
    <property type="molecule type" value="Genomic_DNA"/>
</dbReference>
<reference evidence="1" key="3">
    <citation type="submission" date="2025-09" db="UniProtKB">
        <authorList>
            <consortium name="Ensembl"/>
        </authorList>
    </citation>
    <scope>IDENTIFICATION</scope>
</reference>
<reference evidence="1" key="2">
    <citation type="submission" date="2025-08" db="UniProtKB">
        <authorList>
            <consortium name="Ensembl"/>
        </authorList>
    </citation>
    <scope>IDENTIFICATION</scope>
</reference>
<dbReference type="PANTHER" id="PTHR46282:SF1">
    <property type="entry name" value="LEUCINE-RICH REPEAT-CONTAINING PROTEIN 72-LIKE"/>
    <property type="match status" value="1"/>
</dbReference>
<dbReference type="HOGENOM" id="CLU_109943_0_0_1"/>
<dbReference type="GeneTree" id="ENSGT00940000153289"/>
<dbReference type="PANTHER" id="PTHR46282">
    <property type="entry name" value="LEUCINE-RICH MELANOCYTE DIFFERENTIATION-ASSOCIATED PROTEIN"/>
    <property type="match status" value="1"/>
</dbReference>
<dbReference type="SUPFAM" id="SSF52058">
    <property type="entry name" value="L domain-like"/>
    <property type="match status" value="1"/>
</dbReference>